<keyword evidence="1" id="KW-0472">Membrane</keyword>
<evidence type="ECO:0000313" key="2">
    <source>
        <dbReference type="EMBL" id="MBX65335.1"/>
    </source>
</evidence>
<accession>A0A2P2QEH4</accession>
<feature type="transmembrane region" description="Helical" evidence="1">
    <location>
        <begin position="6"/>
        <end position="25"/>
    </location>
</feature>
<protein>
    <submittedName>
        <fullName evidence="2">Uncharacterized protein</fullName>
    </submittedName>
</protein>
<keyword evidence="1" id="KW-1133">Transmembrane helix</keyword>
<name>A0A2P2QEH4_RHIMU</name>
<reference evidence="2" key="1">
    <citation type="submission" date="2018-02" db="EMBL/GenBank/DDBJ databases">
        <title>Rhizophora mucronata_Transcriptome.</title>
        <authorList>
            <person name="Meera S.P."/>
            <person name="Sreeshan A."/>
            <person name="Augustine A."/>
        </authorList>
    </citation>
    <scope>NUCLEOTIDE SEQUENCE</scope>
    <source>
        <tissue evidence="2">Leaf</tissue>
    </source>
</reference>
<proteinExistence type="predicted"/>
<sequence length="30" mass="3542">MYFVLVILLLVGKLFCSMLLLCLLLKQNIW</sequence>
<dbReference type="AlphaFoldDB" id="A0A2P2QEH4"/>
<dbReference type="EMBL" id="GGEC01084851">
    <property type="protein sequence ID" value="MBX65335.1"/>
    <property type="molecule type" value="Transcribed_RNA"/>
</dbReference>
<evidence type="ECO:0000256" key="1">
    <source>
        <dbReference type="SAM" id="Phobius"/>
    </source>
</evidence>
<organism evidence="2">
    <name type="scientific">Rhizophora mucronata</name>
    <name type="common">Asiatic mangrove</name>
    <dbReference type="NCBI Taxonomy" id="61149"/>
    <lineage>
        <taxon>Eukaryota</taxon>
        <taxon>Viridiplantae</taxon>
        <taxon>Streptophyta</taxon>
        <taxon>Embryophyta</taxon>
        <taxon>Tracheophyta</taxon>
        <taxon>Spermatophyta</taxon>
        <taxon>Magnoliopsida</taxon>
        <taxon>eudicotyledons</taxon>
        <taxon>Gunneridae</taxon>
        <taxon>Pentapetalae</taxon>
        <taxon>rosids</taxon>
        <taxon>fabids</taxon>
        <taxon>Malpighiales</taxon>
        <taxon>Rhizophoraceae</taxon>
        <taxon>Rhizophora</taxon>
    </lineage>
</organism>
<keyword evidence="1" id="KW-0812">Transmembrane</keyword>